<gene>
    <name evidence="2" type="ORF">CYCME_0843</name>
</gene>
<name>S5T6N4_9GAMM</name>
<accession>S5T6N4</accession>
<feature type="transmembrane region" description="Helical" evidence="1">
    <location>
        <begin position="41"/>
        <end position="62"/>
    </location>
</feature>
<dbReference type="eggNOG" id="ENOG5032KP4">
    <property type="taxonomic scope" value="Bacteria"/>
</dbReference>
<dbReference type="AlphaFoldDB" id="S5T6N4"/>
<feature type="transmembrane region" description="Helical" evidence="1">
    <location>
        <begin position="12"/>
        <end position="35"/>
    </location>
</feature>
<feature type="transmembrane region" description="Helical" evidence="1">
    <location>
        <begin position="142"/>
        <end position="163"/>
    </location>
</feature>
<feature type="transmembrane region" description="Helical" evidence="1">
    <location>
        <begin position="338"/>
        <end position="364"/>
    </location>
</feature>
<keyword evidence="1" id="KW-1133">Transmembrane helix</keyword>
<reference evidence="2 3" key="1">
    <citation type="submission" date="2013-05" db="EMBL/GenBank/DDBJ databases">
        <title>Between feast and famine: a lifestyle of most important marine PAH-degrading bacterium Cycloclasticus sp. 7ME.</title>
        <authorList>
            <person name="Yakimov M.M."/>
            <person name="Messina E."/>
            <person name="Genovese M."/>
            <person name="Denaro R."/>
            <person name="Crisafi F."/>
            <person name="Russo D."/>
            <person name="Cappello S."/>
            <person name="Santisi S."/>
            <person name="Smedile F."/>
            <person name="Golyshina O.V."/>
            <person name="Tran H."/>
            <person name="Pieper D.H."/>
            <person name="Golyshin P.N."/>
            <person name="Giuliano L."/>
        </authorList>
    </citation>
    <scope>NUCLEOTIDE SEQUENCE [LARGE SCALE GENOMIC DNA]</scope>
    <source>
        <strain evidence="2 3">78-ME</strain>
    </source>
</reference>
<evidence type="ECO:0000256" key="1">
    <source>
        <dbReference type="SAM" id="Phobius"/>
    </source>
</evidence>
<feature type="transmembrane region" description="Helical" evidence="1">
    <location>
        <begin position="111"/>
        <end position="130"/>
    </location>
</feature>
<feature type="transmembrane region" description="Helical" evidence="1">
    <location>
        <begin position="294"/>
        <end position="314"/>
    </location>
</feature>
<dbReference type="PATRIC" id="fig|1198232.3.peg.844"/>
<keyword evidence="3" id="KW-1185">Reference proteome</keyword>
<evidence type="ECO:0000313" key="3">
    <source>
        <dbReference type="Proteomes" id="UP000015380"/>
    </source>
</evidence>
<keyword evidence="1" id="KW-0472">Membrane</keyword>
<dbReference type="Proteomes" id="UP000015380">
    <property type="component" value="Chromosome"/>
</dbReference>
<reference evidence="3" key="2">
    <citation type="journal article" date="2016" name="Environ. Microbiol. Rep.">
        <title>Analysis of defence systems and a conjugative IncP-1 plasmid in the marine polyaromatic hydrocarbons-degrading bacterium Cycloclasticus sp. 78-ME.</title>
        <authorList>
            <person name="Yakimov M.M."/>
            <person name="Crisafi F."/>
            <person name="Messina E."/>
            <person name="Smedile F."/>
            <person name="Lopatina A."/>
            <person name="Denaro R."/>
            <person name="Pieper D.H."/>
            <person name="Golyshin P.N."/>
            <person name="Giuliano L."/>
        </authorList>
    </citation>
    <scope>NUCLEOTIDE SEQUENCE [LARGE SCALE GENOMIC DNA]</scope>
    <source>
        <strain evidence="3">78-ME</strain>
    </source>
</reference>
<keyword evidence="1" id="KW-0812">Transmembrane</keyword>
<feature type="transmembrane region" description="Helical" evidence="1">
    <location>
        <begin position="82"/>
        <end position="105"/>
    </location>
</feature>
<organism evidence="2 3">
    <name type="scientific">Cycloclasticus zancles 78-ME</name>
    <dbReference type="NCBI Taxonomy" id="1198232"/>
    <lineage>
        <taxon>Bacteria</taxon>
        <taxon>Pseudomonadati</taxon>
        <taxon>Pseudomonadota</taxon>
        <taxon>Gammaproteobacteria</taxon>
        <taxon>Thiotrichales</taxon>
        <taxon>Piscirickettsiaceae</taxon>
        <taxon>Cycloclasticus</taxon>
    </lineage>
</organism>
<sequence>MSTQAANQSLSSTLLSGSMGIIVVLTLAALCIAPFEQHFFTGWVGIAFMCATPTQVILNLFWHNNLPKRIGDMPQPLKGICLTLITVAAGAFFTLLLSALVGQNYGDTPMFIQYTILTVVTVLWLIPIWHAWPFSLLSKNPVIIGLVTLVATYVIAYIVWFIFFDYTALAHIPTPNGEIVHPLYHPEIDPKGLFDSWVAMTFAVTTAGVIVIHSLFDFWPINKLSMGRPQPIRGLIGTIYVLLFAFIVRWFFTDFIGMEQVSYMIQVPVCMLFGAFLVNNMMQFSLFPNLKQPYRGFALLACAVIAGLVMYRVYSYAGYLFVGHELISGPTGGWELELWIATAMLGVTFPMVFLVSGFFDFWLLKKAK</sequence>
<dbReference type="EMBL" id="CP005996">
    <property type="protein sequence ID" value="AGS39179.1"/>
    <property type="molecule type" value="Genomic_DNA"/>
</dbReference>
<dbReference type="KEGG" id="cza:CYCME_0843"/>
<dbReference type="HOGENOM" id="CLU_899339_0_0_6"/>
<feature type="transmembrane region" description="Helical" evidence="1">
    <location>
        <begin position="197"/>
        <end position="219"/>
    </location>
</feature>
<feature type="transmembrane region" description="Helical" evidence="1">
    <location>
        <begin position="231"/>
        <end position="251"/>
    </location>
</feature>
<proteinExistence type="predicted"/>
<protein>
    <submittedName>
        <fullName evidence="2">Uncharacterized protein</fullName>
    </submittedName>
</protein>
<feature type="transmembrane region" description="Helical" evidence="1">
    <location>
        <begin position="263"/>
        <end position="282"/>
    </location>
</feature>
<dbReference type="RefSeq" id="WP_020932211.1">
    <property type="nucleotide sequence ID" value="NC_021917.1"/>
</dbReference>
<evidence type="ECO:0000313" key="2">
    <source>
        <dbReference type="EMBL" id="AGS39179.1"/>
    </source>
</evidence>